<dbReference type="Proteomes" id="UP000676246">
    <property type="component" value="Unassembled WGS sequence"/>
</dbReference>
<dbReference type="NCBIfam" id="NF038351">
    <property type="entry name" value="cyt_ox_assem_30"/>
    <property type="match status" value="1"/>
</dbReference>
<reference evidence="2 3" key="1">
    <citation type="submission" date="2021-04" db="EMBL/GenBank/DDBJ databases">
        <title>The genome sequence of Ideonella sp. 3Y2.</title>
        <authorList>
            <person name="Liu Y."/>
        </authorList>
    </citation>
    <scope>NUCLEOTIDE SEQUENCE [LARGE SCALE GENOMIC DNA]</scope>
    <source>
        <strain evidence="2 3">3Y2</strain>
    </source>
</reference>
<keyword evidence="3" id="KW-1185">Reference proteome</keyword>
<dbReference type="InterPro" id="IPR047811">
    <property type="entry name" value="CytC_ox_assmbl_put"/>
</dbReference>
<protein>
    <submittedName>
        <fullName evidence="2">Cytochrome oxidase small assembly protein</fullName>
    </submittedName>
</protein>
<feature type="transmembrane region" description="Helical" evidence="1">
    <location>
        <begin position="15"/>
        <end position="36"/>
    </location>
</feature>
<gene>
    <name evidence="2" type="ORF">KAK03_08075</name>
</gene>
<name>A0A940Y591_9BURK</name>
<keyword evidence="1" id="KW-1133">Transmembrane helix</keyword>
<proteinExistence type="predicted"/>
<dbReference type="AlphaFoldDB" id="A0A940Y591"/>
<sequence>MKPDLEQQRRGNRRVGLALTALALAVFVTTIVRQWMSGGL</sequence>
<evidence type="ECO:0000256" key="1">
    <source>
        <dbReference type="SAM" id="Phobius"/>
    </source>
</evidence>
<accession>A0A940Y591</accession>
<evidence type="ECO:0000313" key="3">
    <source>
        <dbReference type="Proteomes" id="UP000676246"/>
    </source>
</evidence>
<dbReference type="EMBL" id="JAGQDD010000004">
    <property type="protein sequence ID" value="MBQ0930444.1"/>
    <property type="molecule type" value="Genomic_DNA"/>
</dbReference>
<organism evidence="2 3">
    <name type="scientific">Ideonella alba</name>
    <dbReference type="NCBI Taxonomy" id="2824118"/>
    <lineage>
        <taxon>Bacteria</taxon>
        <taxon>Pseudomonadati</taxon>
        <taxon>Pseudomonadota</taxon>
        <taxon>Betaproteobacteria</taxon>
        <taxon>Burkholderiales</taxon>
        <taxon>Sphaerotilaceae</taxon>
        <taxon>Ideonella</taxon>
    </lineage>
</organism>
<evidence type="ECO:0000313" key="2">
    <source>
        <dbReference type="EMBL" id="MBQ0930444.1"/>
    </source>
</evidence>
<keyword evidence="1" id="KW-0472">Membrane</keyword>
<dbReference type="RefSeq" id="WP_210853195.1">
    <property type="nucleotide sequence ID" value="NZ_JAGQDD010000004.1"/>
</dbReference>
<keyword evidence="1" id="KW-0812">Transmembrane</keyword>
<comment type="caution">
    <text evidence="2">The sequence shown here is derived from an EMBL/GenBank/DDBJ whole genome shotgun (WGS) entry which is preliminary data.</text>
</comment>